<evidence type="ECO:0000256" key="1">
    <source>
        <dbReference type="SAM" id="MobiDB-lite"/>
    </source>
</evidence>
<dbReference type="AlphaFoldDB" id="A0A9Q3PX00"/>
<dbReference type="Proteomes" id="UP000765509">
    <property type="component" value="Unassembled WGS sequence"/>
</dbReference>
<gene>
    <name evidence="2" type="ORF">O181_115062</name>
</gene>
<accession>A0A9Q3PX00</accession>
<sequence>MSASRQPQSSHVSHENVTQSSNPFQHYSQCLGNFTTLACTSPPNPPQRFACLHARTTFQMRLQHCPPISVLTNPHPYACVVRSQHAPNTAYHFYACGVPSQHAPDTTYPYACVVPSRHCLPSLCSRSALPTLLTILMLAECPPDMLPTPLILTLV</sequence>
<evidence type="ECO:0000313" key="3">
    <source>
        <dbReference type="Proteomes" id="UP000765509"/>
    </source>
</evidence>
<organism evidence="2 3">
    <name type="scientific">Austropuccinia psidii MF-1</name>
    <dbReference type="NCBI Taxonomy" id="1389203"/>
    <lineage>
        <taxon>Eukaryota</taxon>
        <taxon>Fungi</taxon>
        <taxon>Dikarya</taxon>
        <taxon>Basidiomycota</taxon>
        <taxon>Pucciniomycotina</taxon>
        <taxon>Pucciniomycetes</taxon>
        <taxon>Pucciniales</taxon>
        <taxon>Sphaerophragmiaceae</taxon>
        <taxon>Austropuccinia</taxon>
    </lineage>
</organism>
<keyword evidence="3" id="KW-1185">Reference proteome</keyword>
<reference evidence="2" key="1">
    <citation type="submission" date="2021-03" db="EMBL/GenBank/DDBJ databases">
        <title>Draft genome sequence of rust myrtle Austropuccinia psidii MF-1, a brazilian biotype.</title>
        <authorList>
            <person name="Quecine M.C."/>
            <person name="Pachon D.M.R."/>
            <person name="Bonatelli M.L."/>
            <person name="Correr F.H."/>
            <person name="Franceschini L.M."/>
            <person name="Leite T.F."/>
            <person name="Margarido G.R.A."/>
            <person name="Almeida C.A."/>
            <person name="Ferrarezi J.A."/>
            <person name="Labate C.A."/>
        </authorList>
    </citation>
    <scope>NUCLEOTIDE SEQUENCE</scope>
    <source>
        <strain evidence="2">MF-1</strain>
    </source>
</reference>
<protein>
    <submittedName>
        <fullName evidence="2">Uncharacterized protein</fullName>
    </submittedName>
</protein>
<dbReference type="EMBL" id="AVOT02096078">
    <property type="protein sequence ID" value="MBW0575347.1"/>
    <property type="molecule type" value="Genomic_DNA"/>
</dbReference>
<name>A0A9Q3PX00_9BASI</name>
<feature type="region of interest" description="Disordered" evidence="1">
    <location>
        <begin position="1"/>
        <end position="20"/>
    </location>
</feature>
<proteinExistence type="predicted"/>
<comment type="caution">
    <text evidence="2">The sequence shown here is derived from an EMBL/GenBank/DDBJ whole genome shotgun (WGS) entry which is preliminary data.</text>
</comment>
<evidence type="ECO:0000313" key="2">
    <source>
        <dbReference type="EMBL" id="MBW0575347.1"/>
    </source>
</evidence>